<reference evidence="2" key="1">
    <citation type="journal article" date="2016" name="Insect Biochem. Mol. Biol.">
        <title>Multifaceted biological insights from a draft genome sequence of the tobacco hornworm moth, Manduca sexta.</title>
        <authorList>
            <person name="Kanost M.R."/>
            <person name="Arrese E.L."/>
            <person name="Cao X."/>
            <person name="Chen Y.R."/>
            <person name="Chellapilla S."/>
            <person name="Goldsmith M.R."/>
            <person name="Grosse-Wilde E."/>
            <person name="Heckel D.G."/>
            <person name="Herndon N."/>
            <person name="Jiang H."/>
            <person name="Papanicolaou A."/>
            <person name="Qu J."/>
            <person name="Soulages J.L."/>
            <person name="Vogel H."/>
            <person name="Walters J."/>
            <person name="Waterhouse R.M."/>
            <person name="Ahn S.J."/>
            <person name="Almeida F.C."/>
            <person name="An C."/>
            <person name="Aqrawi P."/>
            <person name="Bretschneider A."/>
            <person name="Bryant W.B."/>
            <person name="Bucks S."/>
            <person name="Chao H."/>
            <person name="Chevignon G."/>
            <person name="Christen J.M."/>
            <person name="Clarke D.F."/>
            <person name="Dittmer N.T."/>
            <person name="Ferguson L.C.F."/>
            <person name="Garavelou S."/>
            <person name="Gordon K.H.J."/>
            <person name="Gunaratna R.T."/>
            <person name="Han Y."/>
            <person name="Hauser F."/>
            <person name="He Y."/>
            <person name="Heidel-Fischer H."/>
            <person name="Hirsh A."/>
            <person name="Hu Y."/>
            <person name="Jiang H."/>
            <person name="Kalra D."/>
            <person name="Klinner C."/>
            <person name="Konig C."/>
            <person name="Kovar C."/>
            <person name="Kroll A.R."/>
            <person name="Kuwar S.S."/>
            <person name="Lee S.L."/>
            <person name="Lehman R."/>
            <person name="Li K."/>
            <person name="Li Z."/>
            <person name="Liang H."/>
            <person name="Lovelace S."/>
            <person name="Lu Z."/>
            <person name="Mansfield J.H."/>
            <person name="McCulloch K.J."/>
            <person name="Mathew T."/>
            <person name="Morton B."/>
            <person name="Muzny D.M."/>
            <person name="Neunemann D."/>
            <person name="Ongeri F."/>
            <person name="Pauchet Y."/>
            <person name="Pu L.L."/>
            <person name="Pyrousis I."/>
            <person name="Rao X.J."/>
            <person name="Redding A."/>
            <person name="Roesel C."/>
            <person name="Sanchez-Gracia A."/>
            <person name="Schaack S."/>
            <person name="Shukla A."/>
            <person name="Tetreau G."/>
            <person name="Wang Y."/>
            <person name="Xiong G.H."/>
            <person name="Traut W."/>
            <person name="Walsh T.K."/>
            <person name="Worley K.C."/>
            <person name="Wu D."/>
            <person name="Wu W."/>
            <person name="Wu Y.Q."/>
            <person name="Zhang X."/>
            <person name="Zou Z."/>
            <person name="Zucker H."/>
            <person name="Briscoe A.D."/>
            <person name="Burmester T."/>
            <person name="Clem R.J."/>
            <person name="Feyereisen R."/>
            <person name="Grimmelikhuijzen C.J.P."/>
            <person name="Hamodrakas S.J."/>
            <person name="Hansson B.S."/>
            <person name="Huguet E."/>
            <person name="Jermiin L.S."/>
            <person name="Lan Q."/>
            <person name="Lehman H.K."/>
            <person name="Lorenzen M."/>
            <person name="Merzendorfer H."/>
            <person name="Michalopoulos I."/>
            <person name="Morton D.B."/>
            <person name="Muthukrishnan S."/>
            <person name="Oakeshott J.G."/>
            <person name="Palmer W."/>
            <person name="Park Y."/>
            <person name="Passarelli A.L."/>
            <person name="Rozas J."/>
            <person name="Schwartz L.M."/>
            <person name="Smith W."/>
            <person name="Southgate A."/>
            <person name="Vilcinskas A."/>
            <person name="Vogt R."/>
            <person name="Wang P."/>
            <person name="Werren J."/>
            <person name="Yu X.Q."/>
            <person name="Zhou J.J."/>
            <person name="Brown S.J."/>
            <person name="Scherer S.E."/>
            <person name="Richards S."/>
            <person name="Blissard G.W."/>
        </authorList>
    </citation>
    <scope>NUCLEOTIDE SEQUENCE</scope>
</reference>
<protein>
    <submittedName>
        <fullName evidence="2">Uncharacterized protein</fullName>
    </submittedName>
</protein>
<feature type="signal peptide" evidence="1">
    <location>
        <begin position="1"/>
        <end position="19"/>
    </location>
</feature>
<dbReference type="EMBL" id="JH668379">
    <property type="protein sequence ID" value="KAG6449817.1"/>
    <property type="molecule type" value="Genomic_DNA"/>
</dbReference>
<dbReference type="Proteomes" id="UP000791440">
    <property type="component" value="Unassembled WGS sequence"/>
</dbReference>
<comment type="caution">
    <text evidence="2">The sequence shown here is derived from an EMBL/GenBank/DDBJ whole genome shotgun (WGS) entry which is preliminary data.</text>
</comment>
<name>A0A921Z215_MANSE</name>
<keyword evidence="1" id="KW-0732">Signal</keyword>
<proteinExistence type="predicted"/>
<accession>A0A921Z215</accession>
<evidence type="ECO:0000256" key="1">
    <source>
        <dbReference type="SAM" id="SignalP"/>
    </source>
</evidence>
<evidence type="ECO:0000313" key="2">
    <source>
        <dbReference type="EMBL" id="KAG6449817.1"/>
    </source>
</evidence>
<dbReference type="AlphaFoldDB" id="A0A921Z215"/>
<evidence type="ECO:0000313" key="3">
    <source>
        <dbReference type="Proteomes" id="UP000791440"/>
    </source>
</evidence>
<keyword evidence="3" id="KW-1185">Reference proteome</keyword>
<organism evidence="2 3">
    <name type="scientific">Manduca sexta</name>
    <name type="common">Tobacco hawkmoth</name>
    <name type="synonym">Tobacco hornworm</name>
    <dbReference type="NCBI Taxonomy" id="7130"/>
    <lineage>
        <taxon>Eukaryota</taxon>
        <taxon>Metazoa</taxon>
        <taxon>Ecdysozoa</taxon>
        <taxon>Arthropoda</taxon>
        <taxon>Hexapoda</taxon>
        <taxon>Insecta</taxon>
        <taxon>Pterygota</taxon>
        <taxon>Neoptera</taxon>
        <taxon>Endopterygota</taxon>
        <taxon>Lepidoptera</taxon>
        <taxon>Glossata</taxon>
        <taxon>Ditrysia</taxon>
        <taxon>Bombycoidea</taxon>
        <taxon>Sphingidae</taxon>
        <taxon>Sphinginae</taxon>
        <taxon>Sphingini</taxon>
        <taxon>Manduca</taxon>
    </lineage>
</organism>
<reference evidence="2" key="2">
    <citation type="submission" date="2020-12" db="EMBL/GenBank/DDBJ databases">
        <authorList>
            <person name="Kanost M."/>
        </authorList>
    </citation>
    <scope>NUCLEOTIDE SEQUENCE</scope>
</reference>
<feature type="chain" id="PRO_5036721825" evidence="1">
    <location>
        <begin position="20"/>
        <end position="398"/>
    </location>
</feature>
<sequence length="398" mass="46324">MRYKITLFVCFALFCLSNCIKVNMQGSLTMGRDVMDAISEYVNRYYINGRRSMNIDNQKSHVISTTVQSVSLCNKLDFCRRKLKMFLNEYIIAIDSQLERIFENLKQNNQVDEENKSGGNPNNLVFKEQLKLCLKDIKRILKMANEKISEENEAYVWTDVIKKISAKFQETGQWFVNERLEGNPDVIGEIKSKLMQEIITSTAKVESKFQSKLCAEHNICTKSYECTKGLNALLIQFNNTTEEKVKNFVRTFYELLPETGFYRKLNDVTATEFQVILNDMSYGNVVTKDVFMALHKSLQIRLKSLNTNTEISKEKDVELLNLILSDMDHFYSKHKPEPFYKFLDSFNHWSKIGGRLNPHVKQLMKDISQQISEQSEVLIDKLVNEVRVFLEITVDPEQ</sequence>
<gene>
    <name evidence="2" type="ORF">O3G_MSEX006270</name>
</gene>